<organism evidence="1 2">
    <name type="scientific">Actinomadura bangladeshensis</name>
    <dbReference type="NCBI Taxonomy" id="453573"/>
    <lineage>
        <taxon>Bacteria</taxon>
        <taxon>Bacillati</taxon>
        <taxon>Actinomycetota</taxon>
        <taxon>Actinomycetes</taxon>
        <taxon>Streptosporangiales</taxon>
        <taxon>Thermomonosporaceae</taxon>
        <taxon>Actinomadura</taxon>
    </lineage>
</organism>
<accession>A0A4R4PDW6</accession>
<proteinExistence type="predicted"/>
<dbReference type="EMBL" id="SMJW01000014">
    <property type="protein sequence ID" value="TDC18912.1"/>
    <property type="molecule type" value="Genomic_DNA"/>
</dbReference>
<evidence type="ECO:0000313" key="1">
    <source>
        <dbReference type="EMBL" id="TDC18912.1"/>
    </source>
</evidence>
<sequence>MTFDGGDAVAAHNFGLQIDGVMVEYLQSVSGLSQRQDVIEFKQNSAQGKPVTKKMPGVAQAGECSVTRGMTQSKAFNDWINASLKGDMGSARKNASIILMDYQNSPVKRYHMRNAWCSGIEASNPEAGGTSALTEQVTITFEELTIE</sequence>
<protein>
    <submittedName>
        <fullName evidence="1">Phage tail protein</fullName>
    </submittedName>
</protein>
<dbReference type="Pfam" id="PF06841">
    <property type="entry name" value="Phage_T4_gp19"/>
    <property type="match status" value="1"/>
</dbReference>
<dbReference type="AlphaFoldDB" id="A0A4R4PDW6"/>
<dbReference type="NCBIfam" id="TIGR02241">
    <property type="entry name" value="conserved hypothetical phage tail region protein"/>
    <property type="match status" value="1"/>
</dbReference>
<dbReference type="PANTHER" id="PTHR38009:SF1">
    <property type="entry name" value="CONSERVED HYPOTHETICAL PHAGE TAIL PROTEIN"/>
    <property type="match status" value="1"/>
</dbReference>
<dbReference type="InterPro" id="IPR010667">
    <property type="entry name" value="Phage_T4_Gp19"/>
</dbReference>
<dbReference type="OrthoDB" id="3470895at2"/>
<dbReference type="PANTHER" id="PTHR38009">
    <property type="entry name" value="CONSERVED HYPOTHETICAL PHAGE TAIL PROTEIN"/>
    <property type="match status" value="1"/>
</dbReference>
<dbReference type="InterPro" id="IPR011747">
    <property type="entry name" value="CHP02241"/>
</dbReference>
<evidence type="ECO:0000313" key="2">
    <source>
        <dbReference type="Proteomes" id="UP000295431"/>
    </source>
</evidence>
<name>A0A4R4PDW6_9ACTN</name>
<dbReference type="RefSeq" id="WP_131937494.1">
    <property type="nucleotide sequence ID" value="NZ_BAAAMX010000003.1"/>
</dbReference>
<gene>
    <name evidence="1" type="ORF">E1284_04880</name>
</gene>
<dbReference type="GO" id="GO:0005198">
    <property type="term" value="F:structural molecule activity"/>
    <property type="evidence" value="ECO:0007669"/>
    <property type="project" value="InterPro"/>
</dbReference>
<dbReference type="Proteomes" id="UP000295431">
    <property type="component" value="Unassembled WGS sequence"/>
</dbReference>
<keyword evidence="2" id="KW-1185">Reference proteome</keyword>
<comment type="caution">
    <text evidence="1">The sequence shown here is derived from an EMBL/GenBank/DDBJ whole genome shotgun (WGS) entry which is preliminary data.</text>
</comment>
<reference evidence="1 2" key="1">
    <citation type="submission" date="2019-03" db="EMBL/GenBank/DDBJ databases">
        <title>Draft genome sequences of novel Actinobacteria.</title>
        <authorList>
            <person name="Sahin N."/>
            <person name="Ay H."/>
            <person name="Saygin H."/>
        </authorList>
    </citation>
    <scope>NUCLEOTIDE SEQUENCE [LARGE SCALE GENOMIC DNA]</scope>
    <source>
        <strain evidence="1 2">DSM 45347</strain>
    </source>
</reference>